<accession>A0ABQ4IMU1</accession>
<keyword evidence="2" id="KW-1185">Reference proteome</keyword>
<evidence type="ECO:0000313" key="2">
    <source>
        <dbReference type="Proteomes" id="UP000647860"/>
    </source>
</evidence>
<dbReference type="EMBL" id="BOPA01000072">
    <property type="protein sequence ID" value="GIJ19228.1"/>
    <property type="molecule type" value="Genomic_DNA"/>
</dbReference>
<sequence length="130" mass="13986">MVGIASAVMGALVAEGDLRWFAVVGPLLAALPEDEAILAWASGRRFESGRPDKEEALTSGNAVRASTFFYDVLNRPPKTPRLPGAAFKFVIGVHRWVWGCVLPVGVGGEALQDVGDVWDLDGFGGCSRWW</sequence>
<comment type="caution">
    <text evidence="1">The sequence shown here is derived from an EMBL/GenBank/DDBJ whole genome shotgun (WGS) entry which is preliminary data.</text>
</comment>
<proteinExistence type="predicted"/>
<organism evidence="1 2">
    <name type="scientific">Micromonospora gifhornensis</name>
    <dbReference type="NCBI Taxonomy" id="84594"/>
    <lineage>
        <taxon>Bacteria</taxon>
        <taxon>Bacillati</taxon>
        <taxon>Actinomycetota</taxon>
        <taxon>Actinomycetes</taxon>
        <taxon>Micromonosporales</taxon>
        <taxon>Micromonosporaceae</taxon>
        <taxon>Micromonospora</taxon>
    </lineage>
</organism>
<name>A0ABQ4IMU1_9ACTN</name>
<reference evidence="1 2" key="1">
    <citation type="submission" date="2021-01" db="EMBL/GenBank/DDBJ databases">
        <title>Whole genome shotgun sequence of Verrucosispora gifhornensis NBRC 16317.</title>
        <authorList>
            <person name="Komaki H."/>
            <person name="Tamura T."/>
        </authorList>
    </citation>
    <scope>NUCLEOTIDE SEQUENCE [LARGE SCALE GENOMIC DNA]</scope>
    <source>
        <strain evidence="1 2">NBRC 16317</strain>
    </source>
</reference>
<protein>
    <submittedName>
        <fullName evidence="1">Uncharacterized protein</fullName>
    </submittedName>
</protein>
<evidence type="ECO:0000313" key="1">
    <source>
        <dbReference type="EMBL" id="GIJ19228.1"/>
    </source>
</evidence>
<gene>
    <name evidence="1" type="ORF">Vgi01_59120</name>
</gene>
<dbReference type="Proteomes" id="UP000647860">
    <property type="component" value="Unassembled WGS sequence"/>
</dbReference>